<reference evidence="1" key="2">
    <citation type="submission" date="2014-06" db="EMBL/GenBank/DDBJ databases">
        <title>Draft genome sequence of Eubacterium siraeum (DSM 15702).</title>
        <authorList>
            <person name="Sudarsanam P."/>
            <person name="Ley R."/>
            <person name="Guruge J."/>
            <person name="Turnbaugh P.J."/>
            <person name="Mahowald M."/>
            <person name="Liep D."/>
            <person name="Gordon J."/>
        </authorList>
    </citation>
    <scope>NUCLEOTIDE SEQUENCE</scope>
    <source>
        <strain evidence="1">DSM 15702</strain>
    </source>
</reference>
<dbReference type="AlphaFoldDB" id="B0MMK5"/>
<gene>
    <name evidence="1" type="ORF">EUBSIR_01065</name>
</gene>
<protein>
    <submittedName>
        <fullName evidence="1">Uncharacterized protein</fullName>
    </submittedName>
</protein>
<reference evidence="1" key="1">
    <citation type="submission" date="2007-10" db="EMBL/GenBank/DDBJ databases">
        <authorList>
            <person name="Fulton L."/>
            <person name="Clifton S."/>
            <person name="Fulton B."/>
            <person name="Xu J."/>
            <person name="Minx P."/>
            <person name="Pepin K.H."/>
            <person name="Johnson M."/>
            <person name="Thiruvilangam P."/>
            <person name="Bhonagiri V."/>
            <person name="Nash W.E."/>
            <person name="Mardis E.R."/>
            <person name="Wilson R.K."/>
        </authorList>
    </citation>
    <scope>NUCLEOTIDE SEQUENCE [LARGE SCALE GENOMIC DNA]</scope>
    <source>
        <strain evidence="1">DSM 15702</strain>
    </source>
</reference>
<organism evidence="1 2">
    <name type="scientific">[Eubacterium] siraeum DSM 15702</name>
    <dbReference type="NCBI Taxonomy" id="428128"/>
    <lineage>
        <taxon>Bacteria</taxon>
        <taxon>Bacillati</taxon>
        <taxon>Bacillota</taxon>
        <taxon>Clostridia</taxon>
        <taxon>Eubacteriales</taxon>
        <taxon>Oscillospiraceae</taxon>
        <taxon>Oscillospiraceae incertae sedis</taxon>
    </lineage>
</organism>
<keyword evidence="2" id="KW-1185">Reference proteome</keyword>
<comment type="caution">
    <text evidence="1">The sequence shown here is derived from an EMBL/GenBank/DDBJ whole genome shotgun (WGS) entry which is preliminary data.</text>
</comment>
<accession>B0MMK5</accession>
<dbReference type="Proteomes" id="UP000005326">
    <property type="component" value="Unassembled WGS sequence"/>
</dbReference>
<evidence type="ECO:0000313" key="2">
    <source>
        <dbReference type="Proteomes" id="UP000005326"/>
    </source>
</evidence>
<sequence length="355" mass="41517">MTQQQIRAIQEQARFHAIASEKMQIRDRLEERYREVFAKSFEKLSTTSNVLELLPDCDTDADRLKALIDCTQDGTAPIHDITAAMKTIPEFAECEKLNVEVGKAYYEFFCANDALNRRIDSDRSILFTPPYRKRMRQLADDGVFLYFLETPDLPLLEEECTSDYILESFSCAEYLSARELLSTFYQVPNPGILLQRKLEDAHAALEMMYNGCYRSAARNWFALIEHEHKRCADILEGYWEVKKEYKNGGQRSEKIYMIVNDMMGEWDTEAWNKIDSYYKKLTANHKSSDITLNRNPIIHGDYYSDAIDVSEKDALRLFLLWINLRVMTDQLAFIEDFIRNRVLLLPYFCEIIPSD</sequence>
<evidence type="ECO:0000313" key="1">
    <source>
        <dbReference type="EMBL" id="EDS01100.1"/>
    </source>
</evidence>
<name>B0MMK5_9FIRM</name>
<dbReference type="EMBL" id="ABCA03000042">
    <property type="protein sequence ID" value="EDS01100.1"/>
    <property type="molecule type" value="Genomic_DNA"/>
</dbReference>
<proteinExistence type="predicted"/>